<dbReference type="Gene3D" id="3.40.50.1820">
    <property type="entry name" value="alpha/beta hydrolase"/>
    <property type="match status" value="1"/>
</dbReference>
<dbReference type="InterPro" id="IPR051049">
    <property type="entry name" value="Dienelactone_hydrolase-like"/>
</dbReference>
<evidence type="ECO:0000313" key="3">
    <source>
        <dbReference type="EMBL" id="KST65614.1"/>
    </source>
</evidence>
<dbReference type="Pfam" id="PF01738">
    <property type="entry name" value="DLH"/>
    <property type="match status" value="1"/>
</dbReference>
<evidence type="ECO:0000313" key="4">
    <source>
        <dbReference type="Proteomes" id="UP000053372"/>
    </source>
</evidence>
<gene>
    <name evidence="2" type="ORF">BC008_21285</name>
    <name evidence="3" type="ORF">BC008_21800</name>
</gene>
<name>A0A0V7ZMD6_9CYAN</name>
<dbReference type="InterPro" id="IPR029058">
    <property type="entry name" value="AB_hydrolase_fold"/>
</dbReference>
<dbReference type="PANTHER" id="PTHR46623:SF6">
    <property type="entry name" value="ALPHA_BETA-HYDROLASES SUPERFAMILY PROTEIN"/>
    <property type="match status" value="1"/>
</dbReference>
<dbReference type="InterPro" id="IPR002925">
    <property type="entry name" value="Dienelactn_hydro"/>
</dbReference>
<keyword evidence="3" id="KW-0378">Hydrolase</keyword>
<proteinExistence type="predicted"/>
<evidence type="ECO:0000259" key="1">
    <source>
        <dbReference type="Pfam" id="PF01738"/>
    </source>
</evidence>
<comment type="caution">
    <text evidence="3">The sequence shown here is derived from an EMBL/GenBank/DDBJ whole genome shotgun (WGS) entry which is preliminary data.</text>
</comment>
<feature type="domain" description="Dienelactone hydrolase" evidence="1">
    <location>
        <begin position="18"/>
        <end position="239"/>
    </location>
</feature>
<evidence type="ECO:0000313" key="2">
    <source>
        <dbReference type="EMBL" id="KST65332.1"/>
    </source>
</evidence>
<dbReference type="EMBL" id="LMTZ01000109">
    <property type="protein sequence ID" value="KST65332.1"/>
    <property type="molecule type" value="Genomic_DNA"/>
</dbReference>
<dbReference type="AlphaFoldDB" id="A0A0V7ZMD6"/>
<reference evidence="3 4" key="1">
    <citation type="journal article" date="2015" name="Genome Announc.">
        <title>Draft Genome of the Euendolithic (true boring) Cyanobacterium Mastigocoleus testarum strain BC008.</title>
        <authorList>
            <person name="Guida B.S."/>
            <person name="Garcia-Pichel F."/>
        </authorList>
    </citation>
    <scope>NUCLEOTIDE SEQUENCE [LARGE SCALE GENOMIC DNA]</scope>
    <source>
        <strain evidence="3 4">BC008</strain>
    </source>
</reference>
<dbReference type="OrthoDB" id="9787933at2"/>
<dbReference type="Proteomes" id="UP000053372">
    <property type="component" value="Unassembled WGS sequence"/>
</dbReference>
<dbReference type="SUPFAM" id="SSF53474">
    <property type="entry name" value="alpha/beta-Hydrolases"/>
    <property type="match status" value="1"/>
</dbReference>
<organism evidence="3 4">
    <name type="scientific">Mastigocoleus testarum BC008</name>
    <dbReference type="NCBI Taxonomy" id="371196"/>
    <lineage>
        <taxon>Bacteria</taxon>
        <taxon>Bacillati</taxon>
        <taxon>Cyanobacteriota</taxon>
        <taxon>Cyanophyceae</taxon>
        <taxon>Nostocales</taxon>
        <taxon>Hapalosiphonaceae</taxon>
        <taxon>Mastigocoleus</taxon>
    </lineage>
</organism>
<dbReference type="RefSeq" id="WP_027846653.1">
    <property type="nucleotide sequence ID" value="NZ_LMTZ01000106.1"/>
</dbReference>
<protein>
    <submittedName>
        <fullName evidence="3">Dienelactone hydrolase</fullName>
    </submittedName>
</protein>
<keyword evidence="4" id="KW-1185">Reference proteome</keyword>
<dbReference type="GO" id="GO:0016787">
    <property type="term" value="F:hydrolase activity"/>
    <property type="evidence" value="ECO:0007669"/>
    <property type="project" value="UniProtKB-KW"/>
</dbReference>
<dbReference type="EMBL" id="LMTZ01000106">
    <property type="protein sequence ID" value="KST65614.1"/>
    <property type="molecule type" value="Genomic_DNA"/>
</dbReference>
<accession>A0A0V7ZMD6</accession>
<dbReference type="PANTHER" id="PTHR46623">
    <property type="entry name" value="CARBOXYMETHYLENEBUTENOLIDASE-RELATED"/>
    <property type="match status" value="1"/>
</dbReference>
<sequence length="244" mass="27348">MQIKQTEVMISTPDGKMPAFLCAPTEGNRKPAVILLMEAFGLTSHIRDIAARIAKVGYVVIAPDLYYRELPNNKFGYDELEPAKAMMWRLDFDKSVEEDIRAALAYVKSLPDVYPDKVGVTGFCLGGGLTFLTACKLSSEIAAAAPFYGVVLDEWIEAVKNITVPVYLFFGGVDPYIPLERVKQIESRFQEVGKEAGKDYTLKVYSDADHGFFCEERSSYNRSAAEDSWREVTEFFNKHLGKIV</sequence>